<dbReference type="AlphaFoldDB" id="A0A8T8TPJ4"/>
<evidence type="ECO:0000256" key="3">
    <source>
        <dbReference type="ARBA" id="ARBA00022448"/>
    </source>
</evidence>
<protein>
    <recommendedName>
        <fullName evidence="10">Importin N-terminal domain-containing protein</fullName>
    </recommendedName>
</protein>
<dbReference type="GO" id="GO:0005737">
    <property type="term" value="C:cytoplasm"/>
    <property type="evidence" value="ECO:0007669"/>
    <property type="project" value="UniProtKB-SubCell"/>
</dbReference>
<evidence type="ECO:0000256" key="4">
    <source>
        <dbReference type="ARBA" id="ARBA00022490"/>
    </source>
</evidence>
<evidence type="ECO:0000256" key="7">
    <source>
        <dbReference type="ARBA" id="ARBA00023242"/>
    </source>
</evidence>
<organism evidence="11 12">
    <name type="scientific">Tilletia caries</name>
    <name type="common">wheat bunt fungus</name>
    <dbReference type="NCBI Taxonomy" id="13290"/>
    <lineage>
        <taxon>Eukaryota</taxon>
        <taxon>Fungi</taxon>
        <taxon>Dikarya</taxon>
        <taxon>Basidiomycota</taxon>
        <taxon>Ustilaginomycotina</taxon>
        <taxon>Exobasidiomycetes</taxon>
        <taxon>Tilletiales</taxon>
        <taxon>Tilletiaceae</taxon>
        <taxon>Tilletia</taxon>
    </lineage>
</organism>
<name>A0A8T8TPJ4_9BASI</name>
<dbReference type="SUPFAM" id="SSF48371">
    <property type="entry name" value="ARM repeat"/>
    <property type="match status" value="2"/>
</dbReference>
<evidence type="ECO:0000256" key="6">
    <source>
        <dbReference type="ARBA" id="ARBA00022927"/>
    </source>
</evidence>
<dbReference type="InterPro" id="IPR040122">
    <property type="entry name" value="Importin_beta"/>
</dbReference>
<evidence type="ECO:0000256" key="8">
    <source>
        <dbReference type="PROSITE-ProRule" id="PRU00103"/>
    </source>
</evidence>
<keyword evidence="4" id="KW-0963">Cytoplasm</keyword>
<dbReference type="Gene3D" id="1.25.10.10">
    <property type="entry name" value="Leucine-rich Repeat Variant"/>
    <property type="match status" value="1"/>
</dbReference>
<keyword evidence="5" id="KW-0677">Repeat</keyword>
<dbReference type="PROSITE" id="PS50077">
    <property type="entry name" value="HEAT_REPEAT"/>
    <property type="match status" value="2"/>
</dbReference>
<feature type="domain" description="Importin N-terminal" evidence="10">
    <location>
        <begin position="27"/>
        <end position="97"/>
    </location>
</feature>
<accession>A0A8T8TPJ4</accession>
<keyword evidence="3" id="KW-0813">Transport</keyword>
<evidence type="ECO:0000256" key="9">
    <source>
        <dbReference type="SAM" id="MobiDB-lite"/>
    </source>
</evidence>
<comment type="caution">
    <text evidence="11">The sequence shown here is derived from an EMBL/GenBank/DDBJ whole genome shotgun (WGS) entry which is preliminary data.</text>
</comment>
<dbReference type="InterPro" id="IPR001494">
    <property type="entry name" value="Importin-beta_N"/>
</dbReference>
<dbReference type="InterPro" id="IPR057672">
    <property type="entry name" value="TPR_IPO4/5"/>
</dbReference>
<dbReference type="Pfam" id="PF25780">
    <property type="entry name" value="TPR_IPO5"/>
    <property type="match status" value="1"/>
</dbReference>
<dbReference type="PROSITE" id="PS50166">
    <property type="entry name" value="IMPORTIN_B_NT"/>
    <property type="match status" value="1"/>
</dbReference>
<dbReference type="GO" id="GO:0031267">
    <property type="term" value="F:small GTPase binding"/>
    <property type="evidence" value="ECO:0007669"/>
    <property type="project" value="InterPro"/>
</dbReference>
<evidence type="ECO:0000313" key="12">
    <source>
        <dbReference type="Proteomes" id="UP000077671"/>
    </source>
</evidence>
<evidence type="ECO:0000256" key="1">
    <source>
        <dbReference type="ARBA" id="ARBA00004123"/>
    </source>
</evidence>
<feature type="repeat" description="HEAT" evidence="8">
    <location>
        <begin position="393"/>
        <end position="431"/>
    </location>
</feature>
<evidence type="ECO:0000313" key="11">
    <source>
        <dbReference type="EMBL" id="KAE8263074.1"/>
    </source>
</evidence>
<dbReference type="InterPro" id="IPR021133">
    <property type="entry name" value="HEAT_type_2"/>
</dbReference>
<reference evidence="11" key="2">
    <citation type="journal article" date="2019" name="IMA Fungus">
        <title>Genome sequencing and comparison of five Tilletia species to identify candidate genes for the detection of regulated species infecting wheat.</title>
        <authorList>
            <person name="Nguyen H.D.T."/>
            <person name="Sultana T."/>
            <person name="Kesanakurti P."/>
            <person name="Hambleton S."/>
        </authorList>
    </citation>
    <scope>NUCLEOTIDE SEQUENCE</scope>
    <source>
        <strain evidence="11">DAOMC 238032</strain>
    </source>
</reference>
<dbReference type="Pfam" id="PF03810">
    <property type="entry name" value="IBN_N"/>
    <property type="match status" value="1"/>
</dbReference>
<evidence type="ECO:0000256" key="2">
    <source>
        <dbReference type="ARBA" id="ARBA00004496"/>
    </source>
</evidence>
<dbReference type="Proteomes" id="UP000077671">
    <property type="component" value="Unassembled WGS sequence"/>
</dbReference>
<sequence length="1085" mass="117842">MDQNFVQNLHSTLQQTSVPDTNAVKAATEALQNTFFKNPACVPALVEILSSSPDLAVRQLASVELRKLVAKKSKFWTKQQQDTRAGIKAKLLELVSQEKSTPVRNGIARVVSGIARIELPLNSWPELLPFLFSAADSPDAAHRQSAIFVFYTVLETFVEDETSGLAQYLPQIMATFSKALQDPESLEVRITTVRGLGKVAESVDEESPNDLAALQGAVPAMVQVLNQCFEQTHAEGAKNIFAVFEILLQIDSQVVNPHIAELVDFFLTKSADKNAEEDLRLMSLNAISNIVAYRRARVQSLSLAKVMIDRVMPIVVEEDNEDPDDETPSRLALRIIDSLSTELPPTHVFPPLLEQLQAYASNSDPHHRKAALLAFSVAIEGCSDYLRPHLDKFWPLVESGLRDPDAVVRKAACLTIGCLCEDLGTETAAKHASFLPAIMDLINTEDTQRQGCVAIDSLLECMDEDTIAQYLPSIMERLSVLLETADVKIKATVTGAIGSAAHASKEAFLPYFPRAVQLMTPHLLLTEEGDELDLRGITTDTMGTFAEAVGKEAFRPYYEDLMKHCFEALNLDSPQLRECSFIFFAVMARVYGDEFVPFLQHVVPKVIESLQQAEHEGLPGAAPDGTVNGIGIPGSSSEGAVAVNGDADDDDEDDQYVDEDDWDKLNVNTAVSIEKEVAADSLSTLFSATKAGFLPYLESSVSELMSLLDHFYYGIRKSVIETLFSFISTLNEISGAAKWEAGAEVKTPLNADVQKLVDVVFPAILGAWELEDDRSVASTLCLSITDALSKCGPALVVPKYLEKTCGIVSHILEKRSPPTLDEFESDAPEDQEASEYESALVSSSVDLLGGLAGALGADFAPLFSKFLPLLVKYYAPGRSDSERSTAIGGFAEIILGLGGAVTPFTEQILSILSRAITDDAAQVRQNAAFASGLLIEYSNEDLTPHFPALLTALQPSLVKPAENDTEELQVTRDNACGCLGRMILKRPDQVPIEQALPILFGAMPLEQDHAEWAPVLTALISLVQGNNAVALSHLDTILQLFAHVLGSKEELISAELRGQCVGFVSAIAAQAPEQVEAAGLKPYLV</sequence>
<dbReference type="GO" id="GO:0006606">
    <property type="term" value="P:protein import into nucleus"/>
    <property type="evidence" value="ECO:0007669"/>
    <property type="project" value="InterPro"/>
</dbReference>
<dbReference type="PANTHER" id="PTHR10527">
    <property type="entry name" value="IMPORTIN BETA"/>
    <property type="match status" value="1"/>
</dbReference>
<comment type="subcellular location">
    <subcellularLocation>
        <location evidence="2">Cytoplasm</location>
    </subcellularLocation>
    <subcellularLocation>
        <location evidence="1">Nucleus</location>
    </subcellularLocation>
</comment>
<feature type="region of interest" description="Disordered" evidence="9">
    <location>
        <begin position="640"/>
        <end position="659"/>
    </location>
</feature>
<proteinExistence type="predicted"/>
<dbReference type="SMART" id="SM00913">
    <property type="entry name" value="IBN_N"/>
    <property type="match status" value="1"/>
</dbReference>
<dbReference type="InterPro" id="IPR011989">
    <property type="entry name" value="ARM-like"/>
</dbReference>
<dbReference type="InterPro" id="IPR016024">
    <property type="entry name" value="ARM-type_fold"/>
</dbReference>
<keyword evidence="7" id="KW-0539">Nucleus</keyword>
<reference evidence="11" key="1">
    <citation type="submission" date="2016-04" db="EMBL/GenBank/DDBJ databases">
        <authorList>
            <person name="Nguyen H.D."/>
            <person name="Kesanakurti P."/>
            <person name="Cullis J."/>
            <person name="Levesque C.A."/>
            <person name="Hambleton S."/>
        </authorList>
    </citation>
    <scope>NUCLEOTIDE SEQUENCE</scope>
    <source>
        <strain evidence="11">DAOMC 238032</strain>
    </source>
</reference>
<feature type="compositionally biased region" description="Acidic residues" evidence="9">
    <location>
        <begin position="646"/>
        <end position="659"/>
    </location>
</feature>
<keyword evidence="6" id="KW-0653">Protein transport</keyword>
<gene>
    <name evidence="11" type="ORF">A4X03_0g1954</name>
</gene>
<dbReference type="InterPro" id="IPR057600">
    <property type="entry name" value="TORTIFOLIA1/SINE1-2_N"/>
</dbReference>
<dbReference type="EMBL" id="LWDD02000175">
    <property type="protein sequence ID" value="KAE8263074.1"/>
    <property type="molecule type" value="Genomic_DNA"/>
</dbReference>
<dbReference type="Pfam" id="PF24714">
    <property type="entry name" value="TOR1L1_N"/>
    <property type="match status" value="1"/>
</dbReference>
<evidence type="ECO:0000256" key="5">
    <source>
        <dbReference type="ARBA" id="ARBA00022737"/>
    </source>
</evidence>
<feature type="repeat" description="HEAT" evidence="8">
    <location>
        <begin position="172"/>
        <end position="211"/>
    </location>
</feature>
<evidence type="ECO:0000259" key="10">
    <source>
        <dbReference type="PROSITE" id="PS50166"/>
    </source>
</evidence>